<feature type="transmembrane region" description="Helical" evidence="8">
    <location>
        <begin position="164"/>
        <end position="180"/>
    </location>
</feature>
<keyword evidence="6 8" id="KW-1133">Transmembrane helix</keyword>
<dbReference type="Pfam" id="PF13231">
    <property type="entry name" value="PMT_2"/>
    <property type="match status" value="1"/>
</dbReference>
<evidence type="ECO:0000256" key="7">
    <source>
        <dbReference type="ARBA" id="ARBA00023136"/>
    </source>
</evidence>
<dbReference type="InterPro" id="IPR038731">
    <property type="entry name" value="RgtA/B/C-like"/>
</dbReference>
<dbReference type="GO" id="GO:0016763">
    <property type="term" value="F:pentosyltransferase activity"/>
    <property type="evidence" value="ECO:0007669"/>
    <property type="project" value="TreeGrafter"/>
</dbReference>
<keyword evidence="7 8" id="KW-0472">Membrane</keyword>
<feature type="transmembrane region" description="Helical" evidence="8">
    <location>
        <begin position="375"/>
        <end position="396"/>
    </location>
</feature>
<comment type="subcellular location">
    <subcellularLocation>
        <location evidence="1">Cell membrane</location>
        <topology evidence="1">Multi-pass membrane protein</topology>
    </subcellularLocation>
</comment>
<dbReference type="AlphaFoldDB" id="A0A0G0X7W9"/>
<evidence type="ECO:0000313" key="11">
    <source>
        <dbReference type="Proteomes" id="UP000034601"/>
    </source>
</evidence>
<keyword evidence="3" id="KW-0328">Glycosyltransferase</keyword>
<dbReference type="Proteomes" id="UP000034601">
    <property type="component" value="Unassembled WGS sequence"/>
</dbReference>
<organism evidence="10 11">
    <name type="scientific">Candidatus Daviesbacteria bacterium GW2011_GWA2_40_9</name>
    <dbReference type="NCBI Taxonomy" id="1618424"/>
    <lineage>
        <taxon>Bacteria</taxon>
        <taxon>Candidatus Daviesiibacteriota</taxon>
    </lineage>
</organism>
<dbReference type="GO" id="GO:0009103">
    <property type="term" value="P:lipopolysaccharide biosynthetic process"/>
    <property type="evidence" value="ECO:0007669"/>
    <property type="project" value="UniProtKB-ARBA"/>
</dbReference>
<gene>
    <name evidence="10" type="ORF">UU29_C0002G0050</name>
</gene>
<proteinExistence type="predicted"/>
<comment type="caution">
    <text evidence="10">The sequence shown here is derived from an EMBL/GenBank/DDBJ whole genome shotgun (WGS) entry which is preliminary data.</text>
</comment>
<feature type="domain" description="Glycosyltransferase RgtA/B/C/D-like" evidence="9">
    <location>
        <begin position="77"/>
        <end position="230"/>
    </location>
</feature>
<name>A0A0G0X7W9_9BACT</name>
<evidence type="ECO:0000256" key="1">
    <source>
        <dbReference type="ARBA" id="ARBA00004651"/>
    </source>
</evidence>
<evidence type="ECO:0000256" key="2">
    <source>
        <dbReference type="ARBA" id="ARBA00022475"/>
    </source>
</evidence>
<evidence type="ECO:0000313" key="10">
    <source>
        <dbReference type="EMBL" id="KKR83737.1"/>
    </source>
</evidence>
<keyword evidence="2" id="KW-1003">Cell membrane</keyword>
<evidence type="ECO:0000256" key="4">
    <source>
        <dbReference type="ARBA" id="ARBA00022679"/>
    </source>
</evidence>
<accession>A0A0G0X7W9</accession>
<reference evidence="10 11" key="1">
    <citation type="journal article" date="2015" name="Nature">
        <title>rRNA introns, odd ribosomes, and small enigmatic genomes across a large radiation of phyla.</title>
        <authorList>
            <person name="Brown C.T."/>
            <person name="Hug L.A."/>
            <person name="Thomas B.C."/>
            <person name="Sharon I."/>
            <person name="Castelle C.J."/>
            <person name="Singh A."/>
            <person name="Wilkins M.J."/>
            <person name="Williams K.H."/>
            <person name="Banfield J.F."/>
        </authorList>
    </citation>
    <scope>NUCLEOTIDE SEQUENCE [LARGE SCALE GENOMIC DNA]</scope>
</reference>
<feature type="transmembrane region" description="Helical" evidence="8">
    <location>
        <begin position="139"/>
        <end position="157"/>
    </location>
</feature>
<feature type="transmembrane region" description="Helical" evidence="8">
    <location>
        <begin position="117"/>
        <end position="133"/>
    </location>
</feature>
<dbReference type="PANTHER" id="PTHR33908:SF11">
    <property type="entry name" value="MEMBRANE PROTEIN"/>
    <property type="match status" value="1"/>
</dbReference>
<keyword evidence="5 8" id="KW-0812">Transmembrane</keyword>
<evidence type="ECO:0000256" key="6">
    <source>
        <dbReference type="ARBA" id="ARBA00022989"/>
    </source>
</evidence>
<sequence length="405" mass="46567">MRLLVNPKWINILCLIILMILSLPPRLWQLSAIPPVIVDEPANLRDINKMIDTPNYYPANFQWDFNQATLVHYPAIAVVKIFSSLDQLLALRLTSVALSLLALIPFFLIIQRYTNTYTAFLSTLLFSFSYYYLQFSRVGWTNIHAITLGLYLLWSLLKTLDKQSKRWLIVAGILAGLTLYTYRGAHIYLLASFVLIAAKILSEHKKRLKMVVFYAIFGVVSLIISTPWLITVFNNWQQYNLRLSVISVSATPLPYHGVYSPGSVWQYQISTVFKSWFLMQSISGDNIENKRYLPLGYPAVNHVVKLLFWAGLIMAVLNFPSYWYWLFILGSGLILGQVLTVDPPNGSRALSILPIIYLLSALPLYALYKRIANKPYLVLAMAIMVSLVAFQDYQFYQYWMSWIEV</sequence>
<dbReference type="EMBL" id="LCAB01000002">
    <property type="protein sequence ID" value="KKR83737.1"/>
    <property type="molecule type" value="Genomic_DNA"/>
</dbReference>
<feature type="transmembrane region" description="Helical" evidence="8">
    <location>
        <begin position="347"/>
        <end position="368"/>
    </location>
</feature>
<dbReference type="PANTHER" id="PTHR33908">
    <property type="entry name" value="MANNOSYLTRANSFERASE YKCB-RELATED"/>
    <property type="match status" value="1"/>
</dbReference>
<dbReference type="InterPro" id="IPR050297">
    <property type="entry name" value="LipidA_mod_glycosyltrf_83"/>
</dbReference>
<evidence type="ECO:0000256" key="5">
    <source>
        <dbReference type="ARBA" id="ARBA00022692"/>
    </source>
</evidence>
<evidence type="ECO:0000259" key="9">
    <source>
        <dbReference type="Pfam" id="PF13231"/>
    </source>
</evidence>
<protein>
    <recommendedName>
        <fullName evidence="9">Glycosyltransferase RgtA/B/C/D-like domain-containing protein</fullName>
    </recommendedName>
</protein>
<feature type="transmembrane region" description="Helical" evidence="8">
    <location>
        <begin position="89"/>
        <end position="110"/>
    </location>
</feature>
<evidence type="ECO:0000256" key="3">
    <source>
        <dbReference type="ARBA" id="ARBA00022676"/>
    </source>
</evidence>
<dbReference type="GO" id="GO:0005886">
    <property type="term" value="C:plasma membrane"/>
    <property type="evidence" value="ECO:0007669"/>
    <property type="project" value="UniProtKB-SubCell"/>
</dbReference>
<keyword evidence="4" id="KW-0808">Transferase</keyword>
<evidence type="ECO:0000256" key="8">
    <source>
        <dbReference type="SAM" id="Phobius"/>
    </source>
</evidence>
<feature type="transmembrane region" description="Helical" evidence="8">
    <location>
        <begin position="211"/>
        <end position="230"/>
    </location>
</feature>